<keyword evidence="5" id="KW-1185">Reference proteome</keyword>
<dbReference type="Gene3D" id="3.40.50.720">
    <property type="entry name" value="NAD(P)-binding Rossmann-like Domain"/>
    <property type="match status" value="1"/>
</dbReference>
<proteinExistence type="inferred from homology"/>
<keyword evidence="2" id="KW-0560">Oxidoreductase</keyword>
<dbReference type="InterPro" id="IPR020904">
    <property type="entry name" value="Sc_DH/Rdtase_CS"/>
</dbReference>
<dbReference type="CDD" id="cd05355">
    <property type="entry name" value="SDR_c1"/>
    <property type="match status" value="1"/>
</dbReference>
<comment type="caution">
    <text evidence="4">The sequence shown here is derived from an EMBL/GenBank/DDBJ whole genome shotgun (WGS) entry which is preliminary data.</text>
</comment>
<evidence type="ECO:0000313" key="5">
    <source>
        <dbReference type="Proteomes" id="UP001597285"/>
    </source>
</evidence>
<dbReference type="RefSeq" id="WP_058918711.1">
    <property type="nucleotide sequence ID" value="NZ_JBHSQC010000002.1"/>
</dbReference>
<dbReference type="EMBL" id="JBHUFF010000022">
    <property type="protein sequence ID" value="MFD1800533.1"/>
    <property type="molecule type" value="Genomic_DNA"/>
</dbReference>
<evidence type="ECO:0000256" key="3">
    <source>
        <dbReference type="SAM" id="MobiDB-lite"/>
    </source>
</evidence>
<organism evidence="4 5">
    <name type="scientific">Carnobacterium antarcticum</name>
    <dbReference type="NCBI Taxonomy" id="2126436"/>
    <lineage>
        <taxon>Bacteria</taxon>
        <taxon>Bacillati</taxon>
        <taxon>Bacillota</taxon>
        <taxon>Bacilli</taxon>
        <taxon>Lactobacillales</taxon>
        <taxon>Carnobacteriaceae</taxon>
        <taxon>Carnobacterium</taxon>
    </lineage>
</organism>
<dbReference type="PANTHER" id="PTHR48107:SF16">
    <property type="entry name" value="NADPH-DEPENDENT ALDEHYDE REDUCTASE 1, CHLOROPLASTIC"/>
    <property type="match status" value="1"/>
</dbReference>
<dbReference type="InterPro" id="IPR002347">
    <property type="entry name" value="SDR_fam"/>
</dbReference>
<feature type="compositionally biased region" description="Polar residues" evidence="3">
    <location>
        <begin position="24"/>
        <end position="34"/>
    </location>
</feature>
<dbReference type="PRINTS" id="PR00080">
    <property type="entry name" value="SDRFAMILY"/>
</dbReference>
<dbReference type="SUPFAM" id="SSF51735">
    <property type="entry name" value="NAD(P)-binding Rossmann-fold domains"/>
    <property type="match status" value="1"/>
</dbReference>
<dbReference type="InterPro" id="IPR036291">
    <property type="entry name" value="NAD(P)-bd_dom_sf"/>
</dbReference>
<protein>
    <submittedName>
        <fullName evidence="4">SDR family oxidoreductase</fullName>
    </submittedName>
</protein>
<feature type="region of interest" description="Disordered" evidence="3">
    <location>
        <begin position="1"/>
        <end position="36"/>
    </location>
</feature>
<evidence type="ECO:0000256" key="2">
    <source>
        <dbReference type="ARBA" id="ARBA00023002"/>
    </source>
</evidence>
<evidence type="ECO:0000313" key="4">
    <source>
        <dbReference type="EMBL" id="MFD1800533.1"/>
    </source>
</evidence>
<dbReference type="Pfam" id="PF13561">
    <property type="entry name" value="adh_short_C2"/>
    <property type="match status" value="1"/>
</dbReference>
<dbReference type="PRINTS" id="PR00081">
    <property type="entry name" value="GDHRDH"/>
</dbReference>
<dbReference type="Proteomes" id="UP001597285">
    <property type="component" value="Unassembled WGS sequence"/>
</dbReference>
<dbReference type="PANTHER" id="PTHR48107">
    <property type="entry name" value="NADPH-DEPENDENT ALDEHYDE REDUCTASE-LIKE PROTEIN, CHLOROPLASTIC-RELATED"/>
    <property type="match status" value="1"/>
</dbReference>
<gene>
    <name evidence="4" type="ORF">ACFSBK_11800</name>
</gene>
<sequence>MSEEEKVKTQQPKADYLMDDESENVNPTPQTESSDYLAAGKLKGKKTLITGGDSGIGQAAALAFAKEGADVAIVYFESDEDAQFTKNRIQEIGQKALVYKGDVGDEAFAQEVIDKLIAEWGTLDVLVNNAGEQHYQEKIGDITAEQLDRTFRTNIFGMFYLTKAAMPHLPKGASIINTSSITAYRGSSTLLDYSATKGAIVSFTRSFSQNKEVTDKKIRVNSVAPGPIWTPLIPATFPEKKLESWGKDGALERPGQPYELAPAYVYLASSDSSYVTGQTIHVNGGVVVNG</sequence>
<comment type="similarity">
    <text evidence="1">Belongs to the short-chain dehydrogenases/reductases (SDR) family.</text>
</comment>
<evidence type="ECO:0000256" key="1">
    <source>
        <dbReference type="ARBA" id="ARBA00006484"/>
    </source>
</evidence>
<name>A0ABW4NQY2_9LACT</name>
<reference evidence="5" key="1">
    <citation type="journal article" date="2019" name="Int. J. Syst. Evol. Microbiol.">
        <title>The Global Catalogue of Microorganisms (GCM) 10K type strain sequencing project: providing services to taxonomists for standard genome sequencing and annotation.</title>
        <authorList>
            <consortium name="The Broad Institute Genomics Platform"/>
            <consortium name="The Broad Institute Genome Sequencing Center for Infectious Disease"/>
            <person name="Wu L."/>
            <person name="Ma J."/>
        </authorList>
    </citation>
    <scope>NUCLEOTIDE SEQUENCE [LARGE SCALE GENOMIC DNA]</scope>
    <source>
        <strain evidence="5">KCTC 42143</strain>
    </source>
</reference>
<dbReference type="PROSITE" id="PS00061">
    <property type="entry name" value="ADH_SHORT"/>
    <property type="match status" value="1"/>
</dbReference>
<accession>A0ABW4NQY2</accession>